<feature type="compositionally biased region" description="Polar residues" evidence="2">
    <location>
        <begin position="535"/>
        <end position="551"/>
    </location>
</feature>
<accession>A0A9P0L6N6</accession>
<feature type="compositionally biased region" description="Polar residues" evidence="2">
    <location>
        <begin position="242"/>
        <end position="271"/>
    </location>
</feature>
<protein>
    <recommendedName>
        <fullName evidence="3">Activating transcription factor 7-interacting protein Fn3 domain-containing protein</fullName>
    </recommendedName>
</protein>
<feature type="compositionally biased region" description="Basic and acidic residues" evidence="2">
    <location>
        <begin position="401"/>
        <end position="411"/>
    </location>
</feature>
<dbReference type="PANTHER" id="PTHR23210">
    <property type="entry name" value="ACTIVATING TRANSCRIPTION FACTOR 7 INTERACTING PROTEIN"/>
    <property type="match status" value="1"/>
</dbReference>
<feature type="compositionally biased region" description="Acidic residues" evidence="2">
    <location>
        <begin position="682"/>
        <end position="719"/>
    </location>
</feature>
<evidence type="ECO:0000259" key="3">
    <source>
        <dbReference type="Pfam" id="PF16794"/>
    </source>
</evidence>
<dbReference type="EMBL" id="CAKOFQ010007062">
    <property type="protein sequence ID" value="CAH1989379.1"/>
    <property type="molecule type" value="Genomic_DNA"/>
</dbReference>
<feature type="compositionally biased region" description="Low complexity" evidence="2">
    <location>
        <begin position="998"/>
        <end position="1013"/>
    </location>
</feature>
<feature type="compositionally biased region" description="Polar residues" evidence="2">
    <location>
        <begin position="134"/>
        <end position="143"/>
    </location>
</feature>
<feature type="domain" description="Activating transcription factor 7-interacting protein Fn3" evidence="3">
    <location>
        <begin position="1291"/>
        <end position="1385"/>
    </location>
</feature>
<proteinExistence type="predicted"/>
<feature type="compositionally biased region" description="Basic and acidic residues" evidence="2">
    <location>
        <begin position="617"/>
        <end position="628"/>
    </location>
</feature>
<dbReference type="GO" id="GO:0005634">
    <property type="term" value="C:nucleus"/>
    <property type="evidence" value="ECO:0007669"/>
    <property type="project" value="TreeGrafter"/>
</dbReference>
<feature type="compositionally biased region" description="Basic and acidic residues" evidence="2">
    <location>
        <begin position="586"/>
        <end position="602"/>
    </location>
</feature>
<feature type="compositionally biased region" description="Basic and acidic residues" evidence="2">
    <location>
        <begin position="208"/>
        <end position="217"/>
    </location>
</feature>
<evidence type="ECO:0000313" key="4">
    <source>
        <dbReference type="EMBL" id="CAH1989379.1"/>
    </source>
</evidence>
<sequence>MASMKASENQATVLATLPSTLLFDTFKGSRDDEKDSDEESFHLPLLDCDEDLQLDKSNSQHAESEDDILNKFEAGTSKARAADSNLESIEETAEHQDSTNGCVDMRMTDEAVANGERENVSENGLHSMEDSNENQDNVTNTEGETPVEQSEDLNNEALTENSGLPSDALSENCDQLNHDTCELPTEDNEQPVVNKTAEGDVSLNTEILSKDSEHLDGELATTKGNMKTGGEIENQDGDEISNVPNELSDTTDNQPADKQNFNECSEINNESETGDTTDKLEEEEQLESLLSQGELRCQTQVNEISNLDDEEASLKDLVDTINKKMDEDDDLLIKNDITDGIGAKKVSEEQHGKLDASEASDDHVEGVDELNEASEGLDGVLERTENGGNLSNESDAMVTEAGKEIVEEESKQKAVVDKVHLMEVDDTEEAIDDAAEMEQESESSGALGEIKRVKYSEEVSHNDLSDGISVEVAVESVQEADSCVTGNDLVNEAEGDHQTEVPEAHLEKDPLHERDVVRDAEGTTHTESTDRKASENSQKITNSMQGDSETGLQPELSHDTVSKKTTENEQGTDISKALDEENNSTDVDKTEDSCKESKEASKITRISDNNEAIETPSAKDEPSQKECDAAPEDEKSEAETKEDSSSDNLLDISVIRDVDEDNATAIAEQAADAQSSEKSDNDELDQEDDKTDEVEDSELDQDADKDEPMDFEEEYEEDATNVCDSVMEDTCDSDALKIDAAEESLDNKERTETPLSEEDIPLSQRLSVNHTEGEEKQTVSDLEADVDTTLTPETEKVGVDPEPSVVSPSIPVFDVAAAVTEAKKDDTSLQKKRSLSPVPENETPVKRICMSEDDLSKKQTEITIEGSKEVRSSETKISALLSFQKFMQSKKLQDKLTRSDLEQLCIQKICEAIIHKTEVGELHQTVKKQEHLIETLRKDMQALTKQARDLDIVNKKLMNELKIQNNGKKPIVPLKITRSVGLQVKLSNGVEPTRRKSTSTVATSSTPPKTAPSHVVNRARTVQSNPPGSSVIRTILPASSPVRSAGSPVATPILSKALTNSQTASQRSPLATHSNPATPMKAKAVRKSPGMSDSPKVLNSNSPMKQPPNKASPMKPSQPGVIDLTDEDERMTAPRTGSTVKTVRTIPVVSQQAKLNGAQAKGAVQKSVVKVGNSGSSPARTVTGLPQNVRLTTNQVKNGIAIPVSTGSTTQLMYVVQPSSTANGNQKTLTLVNLPTQQVLTSSLNGPTVSMISSKSPGTMQVKQLAIRKHPAPLPLPPSTPLNSGFKPVLPKPHLSIRKTDKGIILQWRMPYNLDLYESIASYQLFAYQETSAPPSTEMWRKVGDVKALALPMACTLTQFADKNKYYFAVRSVDVHKRIGAFSDPEEISL</sequence>
<dbReference type="Pfam" id="PF16794">
    <property type="entry name" value="fn3_4"/>
    <property type="match status" value="1"/>
</dbReference>
<feature type="compositionally biased region" description="Basic and acidic residues" evidence="2">
    <location>
        <begin position="556"/>
        <end position="567"/>
    </location>
</feature>
<feature type="coiled-coil region" evidence="1">
    <location>
        <begin position="926"/>
        <end position="960"/>
    </location>
</feature>
<dbReference type="PANTHER" id="PTHR23210:SF26">
    <property type="entry name" value="ACTIVATING TRANSCRIPTION FACTOR 7-INTERACTING PROTEIN 1"/>
    <property type="match status" value="1"/>
</dbReference>
<dbReference type="GO" id="GO:0005667">
    <property type="term" value="C:transcription regulator complex"/>
    <property type="evidence" value="ECO:0007669"/>
    <property type="project" value="TreeGrafter"/>
</dbReference>
<comment type="caution">
    <text evidence="4">The sequence shown here is derived from an EMBL/GenBank/DDBJ whole genome shotgun (WGS) entry which is preliminary data.</text>
</comment>
<feature type="region of interest" description="Disordered" evidence="2">
    <location>
        <begin position="990"/>
        <end position="1014"/>
    </location>
</feature>
<feature type="compositionally biased region" description="Acidic residues" evidence="2">
    <location>
        <begin position="272"/>
        <end position="286"/>
    </location>
</feature>
<feature type="region of interest" description="Disordered" evidence="2">
    <location>
        <begin position="79"/>
        <end position="294"/>
    </location>
</feature>
<feature type="region of interest" description="Disordered" evidence="2">
    <location>
        <begin position="479"/>
        <end position="805"/>
    </location>
</feature>
<reference evidence="4" key="1">
    <citation type="submission" date="2022-03" db="EMBL/GenBank/DDBJ databases">
        <authorList>
            <person name="Sayadi A."/>
        </authorList>
    </citation>
    <scope>NUCLEOTIDE SEQUENCE</scope>
</reference>
<dbReference type="GO" id="GO:0006355">
    <property type="term" value="P:regulation of DNA-templated transcription"/>
    <property type="evidence" value="ECO:0007669"/>
    <property type="project" value="TreeGrafter"/>
</dbReference>
<name>A0A9P0L6N6_ACAOB</name>
<feature type="compositionally biased region" description="Basic and acidic residues" evidence="2">
    <location>
        <begin position="345"/>
        <end position="366"/>
    </location>
</feature>
<feature type="compositionally biased region" description="Basic and acidic residues" evidence="2">
    <location>
        <begin position="734"/>
        <end position="752"/>
    </location>
</feature>
<dbReference type="Proteomes" id="UP001152888">
    <property type="component" value="Unassembled WGS sequence"/>
</dbReference>
<feature type="compositionally biased region" description="Low complexity" evidence="2">
    <location>
        <begin position="663"/>
        <end position="674"/>
    </location>
</feature>
<feature type="region of interest" description="Disordered" evidence="2">
    <location>
        <begin position="344"/>
        <end position="411"/>
    </location>
</feature>
<keyword evidence="5" id="KW-1185">Reference proteome</keyword>
<evidence type="ECO:0000256" key="2">
    <source>
        <dbReference type="SAM" id="MobiDB-lite"/>
    </source>
</evidence>
<dbReference type="OrthoDB" id="2434995at2759"/>
<dbReference type="GO" id="GO:0003712">
    <property type="term" value="F:transcription coregulator activity"/>
    <property type="evidence" value="ECO:0007669"/>
    <property type="project" value="TreeGrafter"/>
</dbReference>
<feature type="compositionally biased region" description="Basic and acidic residues" evidence="2">
    <location>
        <begin position="494"/>
        <end position="534"/>
    </location>
</feature>
<gene>
    <name evidence="4" type="ORF">ACAOBT_LOCUS19000</name>
</gene>
<dbReference type="InterPro" id="IPR056565">
    <property type="entry name" value="Fn3_ATF7IP"/>
</dbReference>
<evidence type="ECO:0000256" key="1">
    <source>
        <dbReference type="SAM" id="Coils"/>
    </source>
</evidence>
<feature type="region of interest" description="Disordered" evidence="2">
    <location>
        <begin position="1059"/>
        <end position="1122"/>
    </location>
</feature>
<feature type="compositionally biased region" description="Polar residues" evidence="2">
    <location>
        <begin position="1059"/>
        <end position="1077"/>
    </location>
</feature>
<dbReference type="InterPro" id="IPR026085">
    <property type="entry name" value="ATF7-int"/>
</dbReference>
<keyword evidence="1" id="KW-0175">Coiled coil</keyword>
<evidence type="ECO:0000313" key="5">
    <source>
        <dbReference type="Proteomes" id="UP001152888"/>
    </source>
</evidence>
<organism evidence="4 5">
    <name type="scientific">Acanthoscelides obtectus</name>
    <name type="common">Bean weevil</name>
    <name type="synonym">Bruchus obtectus</name>
    <dbReference type="NCBI Taxonomy" id="200917"/>
    <lineage>
        <taxon>Eukaryota</taxon>
        <taxon>Metazoa</taxon>
        <taxon>Ecdysozoa</taxon>
        <taxon>Arthropoda</taxon>
        <taxon>Hexapoda</taxon>
        <taxon>Insecta</taxon>
        <taxon>Pterygota</taxon>
        <taxon>Neoptera</taxon>
        <taxon>Endopterygota</taxon>
        <taxon>Coleoptera</taxon>
        <taxon>Polyphaga</taxon>
        <taxon>Cucujiformia</taxon>
        <taxon>Chrysomeloidea</taxon>
        <taxon>Chrysomelidae</taxon>
        <taxon>Bruchinae</taxon>
        <taxon>Bruchini</taxon>
        <taxon>Acanthoscelides</taxon>
    </lineage>
</organism>